<keyword evidence="4" id="KW-0732">Signal</keyword>
<dbReference type="AlphaFoldDB" id="A0A4U0P480"/>
<evidence type="ECO:0000313" key="6">
    <source>
        <dbReference type="Proteomes" id="UP000306808"/>
    </source>
</evidence>
<dbReference type="InterPro" id="IPR006059">
    <property type="entry name" value="SBP"/>
</dbReference>
<gene>
    <name evidence="5" type="ORF">FAZ15_06325</name>
</gene>
<comment type="caution">
    <text evidence="5">The sequence shown here is derived from an EMBL/GenBank/DDBJ whole genome shotgun (WGS) entry which is preliminary data.</text>
</comment>
<keyword evidence="6" id="KW-1185">Reference proteome</keyword>
<reference evidence="5 6" key="1">
    <citation type="submission" date="2019-04" db="EMBL/GenBank/DDBJ databases">
        <title>Sphingobacterium olei sp. nov., isolated from oil-contaminated soil.</title>
        <authorList>
            <person name="Liu B."/>
        </authorList>
    </citation>
    <scope>NUCLEOTIDE SEQUENCE [LARGE SCALE GENOMIC DNA]</scope>
    <source>
        <strain evidence="5 6">HAL-9</strain>
    </source>
</reference>
<keyword evidence="3" id="KW-0813">Transport</keyword>
<dbReference type="Gene3D" id="3.40.190.10">
    <property type="entry name" value="Periplasmic binding protein-like II"/>
    <property type="match status" value="2"/>
</dbReference>
<dbReference type="Pfam" id="PF01547">
    <property type="entry name" value="SBP_bac_1"/>
    <property type="match status" value="1"/>
</dbReference>
<name>A0A4U0P480_9SPHI</name>
<evidence type="ECO:0000256" key="2">
    <source>
        <dbReference type="ARBA" id="ARBA00008520"/>
    </source>
</evidence>
<evidence type="ECO:0000313" key="5">
    <source>
        <dbReference type="EMBL" id="TJZ62123.1"/>
    </source>
</evidence>
<dbReference type="EMBL" id="SUME01000002">
    <property type="protein sequence ID" value="TJZ62123.1"/>
    <property type="molecule type" value="Genomic_DNA"/>
</dbReference>
<evidence type="ECO:0000256" key="1">
    <source>
        <dbReference type="ARBA" id="ARBA00004418"/>
    </source>
</evidence>
<dbReference type="GO" id="GO:0042597">
    <property type="term" value="C:periplasmic space"/>
    <property type="evidence" value="ECO:0007669"/>
    <property type="project" value="UniProtKB-SubCell"/>
</dbReference>
<comment type="similarity">
    <text evidence="2">Belongs to the bacterial solute-binding protein 1 family.</text>
</comment>
<organism evidence="5 6">
    <name type="scientific">Sphingobacterium olei</name>
    <dbReference type="NCBI Taxonomy" id="2571155"/>
    <lineage>
        <taxon>Bacteria</taxon>
        <taxon>Pseudomonadati</taxon>
        <taxon>Bacteroidota</taxon>
        <taxon>Sphingobacteriia</taxon>
        <taxon>Sphingobacteriales</taxon>
        <taxon>Sphingobacteriaceae</taxon>
        <taxon>Sphingobacterium</taxon>
    </lineage>
</organism>
<comment type="subcellular location">
    <subcellularLocation>
        <location evidence="1">Periplasm</location>
    </subcellularLocation>
</comment>
<evidence type="ECO:0000256" key="4">
    <source>
        <dbReference type="ARBA" id="ARBA00022729"/>
    </source>
</evidence>
<sequence>MAKLRFAVRKFDPFEQALLKFWHQYKELYAVDVDIEFVPLDLEELYDTLFVQHGLRNGNWDLVHINTDWIAQAFEQGDLHVLNEYLNRNPPEDYARAWSSSLLGFQNFEGQIVGLPFHDGPECLVIRKDLFESEKEQQQFFNMHKRELAVPKTWEDFLLVAEFFTRPQDNLYGTVFAGYPDGHNAVFDFCIQLWSRGGELLDKHGQVSLDQTTAVEALDFYRSLFRDRRCLHPNSVTYESVQAGEAFARGEVAMMVNWFGFASWAQIDSASTVRGQVEIAPIPANENISAPSLNVYWLYAIAEGSKHKALAYDFIRFAVAKEQDKALSLGGAVGCRYSTWYDADINAQIPFYNKLAALHETARTLPRIANWSDVAHIIDHTVTSAIHSEKDSLTLLKEAQEKLSGGGNSKTMKALDGH</sequence>
<protein>
    <submittedName>
        <fullName evidence="5">Extracellular solute-binding protein</fullName>
    </submittedName>
</protein>
<dbReference type="SUPFAM" id="SSF53850">
    <property type="entry name" value="Periplasmic binding protein-like II"/>
    <property type="match status" value="1"/>
</dbReference>
<accession>A0A4U0P480</accession>
<proteinExistence type="inferred from homology"/>
<evidence type="ECO:0000256" key="3">
    <source>
        <dbReference type="ARBA" id="ARBA00022448"/>
    </source>
</evidence>
<dbReference type="OrthoDB" id="9770625at2"/>
<dbReference type="Proteomes" id="UP000306808">
    <property type="component" value="Unassembled WGS sequence"/>
</dbReference>
<dbReference type="InterPro" id="IPR050490">
    <property type="entry name" value="Bact_solute-bd_prot1"/>
</dbReference>
<dbReference type="PANTHER" id="PTHR43649">
    <property type="entry name" value="ARABINOSE-BINDING PROTEIN-RELATED"/>
    <property type="match status" value="1"/>
</dbReference>
<dbReference type="PANTHER" id="PTHR43649:SF34">
    <property type="entry name" value="ABC TRANSPORTER PERIPLASMIC-BINDING PROTEIN YCJN-RELATED"/>
    <property type="match status" value="1"/>
</dbReference>
<dbReference type="RefSeq" id="WP_136900467.1">
    <property type="nucleotide sequence ID" value="NZ_SUME01000002.1"/>
</dbReference>